<evidence type="ECO:0000313" key="3">
    <source>
        <dbReference type="Proteomes" id="UP000832097"/>
    </source>
</evidence>
<protein>
    <recommendedName>
        <fullName evidence="4">Multidrug transporter</fullName>
    </recommendedName>
</protein>
<dbReference type="RefSeq" id="WP_243553851.1">
    <property type="nucleotide sequence ID" value="NZ_CP094528.1"/>
</dbReference>
<organism evidence="2 3">
    <name type="scientific">Agromyces larvae</name>
    <dbReference type="NCBI Taxonomy" id="2929802"/>
    <lineage>
        <taxon>Bacteria</taxon>
        <taxon>Bacillati</taxon>
        <taxon>Actinomycetota</taxon>
        <taxon>Actinomycetes</taxon>
        <taxon>Micrococcales</taxon>
        <taxon>Microbacteriaceae</taxon>
        <taxon>Agromyces</taxon>
    </lineage>
</organism>
<name>A0ABY4BVX0_9MICO</name>
<accession>A0ABY4BVX0</accession>
<gene>
    <name evidence="2" type="ORF">MTO99_11945</name>
</gene>
<dbReference type="Proteomes" id="UP000832097">
    <property type="component" value="Chromosome"/>
</dbReference>
<evidence type="ECO:0008006" key="4">
    <source>
        <dbReference type="Google" id="ProtNLM"/>
    </source>
</evidence>
<proteinExistence type="predicted"/>
<reference evidence="2 3" key="1">
    <citation type="submission" date="2022-03" db="EMBL/GenBank/DDBJ databases">
        <title>Mucilaginibacter sp. isolated from the gut of Protaetia brevitarsis seulensis larvae.</title>
        <authorList>
            <person name="Won M."/>
            <person name="Kim S.-J."/>
            <person name="Kwon S.-W."/>
        </authorList>
    </citation>
    <scope>NUCLEOTIDE SEQUENCE [LARGE SCALE GENOMIC DNA]</scope>
    <source>
        <strain evidence="2 3">CFWR-12</strain>
    </source>
</reference>
<dbReference type="EMBL" id="CP094528">
    <property type="protein sequence ID" value="UOE42899.1"/>
    <property type="molecule type" value="Genomic_DNA"/>
</dbReference>
<sequence length="70" mass="7156">MTDHATDGHDHEDNAKASRADLPVTQVDDDEVASHDPGGDAPDGQGVGIAGGTTPHADAPAEGTDEERRV</sequence>
<feature type="region of interest" description="Disordered" evidence="1">
    <location>
        <begin position="1"/>
        <end position="70"/>
    </location>
</feature>
<evidence type="ECO:0000313" key="2">
    <source>
        <dbReference type="EMBL" id="UOE42899.1"/>
    </source>
</evidence>
<feature type="compositionally biased region" description="Basic and acidic residues" evidence="1">
    <location>
        <begin position="1"/>
        <end position="19"/>
    </location>
</feature>
<keyword evidence="3" id="KW-1185">Reference proteome</keyword>
<evidence type="ECO:0000256" key="1">
    <source>
        <dbReference type="SAM" id="MobiDB-lite"/>
    </source>
</evidence>